<comment type="subcellular location">
    <subcellularLocation>
        <location evidence="1">Cell envelope</location>
    </subcellularLocation>
</comment>
<keyword evidence="5" id="KW-1133">Transmembrane helix</keyword>
<evidence type="ECO:0000313" key="7">
    <source>
        <dbReference type="EMBL" id="GAN59995.1"/>
    </source>
</evidence>
<dbReference type="EMBL" id="BAMV01000008">
    <property type="protein sequence ID" value="GAN59995.1"/>
    <property type="molecule type" value="Genomic_DNA"/>
</dbReference>
<keyword evidence="4" id="KW-0676">Redox-active center</keyword>
<keyword evidence="2" id="KW-0201">Cytochrome c-type biogenesis</keyword>
<dbReference type="PANTHER" id="PTHR42852:SF6">
    <property type="entry name" value="THIOL:DISULFIDE INTERCHANGE PROTEIN DSBE"/>
    <property type="match status" value="1"/>
</dbReference>
<dbReference type="Proteomes" id="UP000032671">
    <property type="component" value="Unassembled WGS sequence"/>
</dbReference>
<evidence type="ECO:0000256" key="4">
    <source>
        <dbReference type="ARBA" id="ARBA00023284"/>
    </source>
</evidence>
<evidence type="ECO:0000256" key="3">
    <source>
        <dbReference type="ARBA" id="ARBA00023157"/>
    </source>
</evidence>
<dbReference type="PROSITE" id="PS51352">
    <property type="entry name" value="THIOREDOXIN_2"/>
    <property type="match status" value="1"/>
</dbReference>
<name>A0A0D6N2P6_9PROT</name>
<dbReference type="Proteomes" id="UP000321891">
    <property type="component" value="Unassembled WGS sequence"/>
</dbReference>
<dbReference type="SUPFAM" id="SSF52833">
    <property type="entry name" value="Thioredoxin-like"/>
    <property type="match status" value="1"/>
</dbReference>
<keyword evidence="5" id="KW-0472">Membrane</keyword>
<evidence type="ECO:0000259" key="6">
    <source>
        <dbReference type="PROSITE" id="PS51352"/>
    </source>
</evidence>
<dbReference type="GO" id="GO:0017004">
    <property type="term" value="P:cytochrome complex assembly"/>
    <property type="evidence" value="ECO:0007669"/>
    <property type="project" value="UniProtKB-KW"/>
</dbReference>
<evidence type="ECO:0000256" key="1">
    <source>
        <dbReference type="ARBA" id="ARBA00004196"/>
    </source>
</evidence>
<proteinExistence type="predicted"/>
<dbReference type="STRING" id="1231339.Abci_008_128"/>
<dbReference type="AlphaFoldDB" id="A0A0D6N2P6"/>
<dbReference type="InterPro" id="IPR050553">
    <property type="entry name" value="Thioredoxin_ResA/DsbE_sf"/>
</dbReference>
<dbReference type="Pfam" id="PF00578">
    <property type="entry name" value="AhpC-TSA"/>
    <property type="match status" value="1"/>
</dbReference>
<feature type="domain" description="Thioredoxin" evidence="6">
    <location>
        <begin position="53"/>
        <end position="190"/>
    </location>
</feature>
<dbReference type="GO" id="GO:0015036">
    <property type="term" value="F:disulfide oxidoreductase activity"/>
    <property type="evidence" value="ECO:0007669"/>
    <property type="project" value="InterPro"/>
</dbReference>
<organism evidence="7 9">
    <name type="scientific">Acetobacter cibinongensis</name>
    <dbReference type="NCBI Taxonomy" id="146475"/>
    <lineage>
        <taxon>Bacteria</taxon>
        <taxon>Pseudomonadati</taxon>
        <taxon>Pseudomonadota</taxon>
        <taxon>Alphaproteobacteria</taxon>
        <taxon>Acetobacterales</taxon>
        <taxon>Acetobacteraceae</taxon>
        <taxon>Acetobacter</taxon>
    </lineage>
</organism>
<protein>
    <submittedName>
        <fullName evidence="7">Cytochrome c biogenesis thiol:disulfide interchange protein DsbE</fullName>
    </submittedName>
    <submittedName>
        <fullName evidence="8">Thiol:disulfide interchange protein CycY</fullName>
    </submittedName>
</protein>
<dbReference type="GO" id="GO:0016209">
    <property type="term" value="F:antioxidant activity"/>
    <property type="evidence" value="ECO:0007669"/>
    <property type="project" value="InterPro"/>
</dbReference>
<reference evidence="8 10" key="2">
    <citation type="submission" date="2019-07" db="EMBL/GenBank/DDBJ databases">
        <title>Whole genome shotgun sequence of Acetobacter cibinongensis NBRC 16605.</title>
        <authorList>
            <person name="Hosoyama A."/>
            <person name="Uohara A."/>
            <person name="Ohji S."/>
            <person name="Ichikawa N."/>
        </authorList>
    </citation>
    <scope>NUCLEOTIDE SEQUENCE [LARGE SCALE GENOMIC DNA]</scope>
    <source>
        <strain evidence="8 10">NBRC 16605</strain>
    </source>
</reference>
<gene>
    <name evidence="8" type="primary">cycY</name>
    <name evidence="7" type="ORF">Abci_008_128</name>
    <name evidence="8" type="ORF">ACI01nite_02170</name>
</gene>
<dbReference type="Gene3D" id="3.40.30.10">
    <property type="entry name" value="Glutaredoxin"/>
    <property type="match status" value="1"/>
</dbReference>
<evidence type="ECO:0000313" key="8">
    <source>
        <dbReference type="EMBL" id="GEL57615.1"/>
    </source>
</evidence>
<accession>A0A6N3SJZ6</accession>
<dbReference type="GO" id="GO:0030288">
    <property type="term" value="C:outer membrane-bounded periplasmic space"/>
    <property type="evidence" value="ECO:0007669"/>
    <property type="project" value="InterPro"/>
</dbReference>
<reference evidence="7 9" key="1">
    <citation type="submission" date="2012-11" db="EMBL/GenBank/DDBJ databases">
        <title>Whole genome sequence of Acetobacter cibinongensis 4H-1.</title>
        <authorList>
            <person name="Azuma Y."/>
            <person name="Higashiura N."/>
            <person name="Hirakawa H."/>
            <person name="Matsushita K."/>
        </authorList>
    </citation>
    <scope>NUCLEOTIDE SEQUENCE [LARGE SCALE GENOMIC DNA]</scope>
    <source>
        <strain evidence="7 9">4H-1</strain>
    </source>
</reference>
<dbReference type="InterPro" id="IPR000866">
    <property type="entry name" value="AhpC/TSA"/>
</dbReference>
<evidence type="ECO:0000313" key="10">
    <source>
        <dbReference type="Proteomes" id="UP000321891"/>
    </source>
</evidence>
<sequence length="195" mass="21235">MTTQPQQPQPSLTRRRLMMGLPLAGAAVLGVGFWKMLAGMQSGSFNPHDVNAPVLNRPVPDFTLPDQAPGQGFATQDLKALTKPVLVNFFASWCIPCLAEMPTLVALKDDLELWGIAYKDRPENAANFLKHSGNPFTRLGSDRDGRVGIEWGISGVPETFLIGPGGVIRWHTATPLDVETIRQTLVPLLAKLKTP</sequence>
<dbReference type="RefSeq" id="WP_048838066.1">
    <property type="nucleotide sequence ID" value="NZ_BAMV01000008.1"/>
</dbReference>
<dbReference type="PANTHER" id="PTHR42852">
    <property type="entry name" value="THIOL:DISULFIDE INTERCHANGE PROTEIN DSBE"/>
    <property type="match status" value="1"/>
</dbReference>
<dbReference type="EMBL" id="BJVU01000001">
    <property type="protein sequence ID" value="GEL57615.1"/>
    <property type="molecule type" value="Genomic_DNA"/>
</dbReference>
<evidence type="ECO:0000256" key="2">
    <source>
        <dbReference type="ARBA" id="ARBA00022748"/>
    </source>
</evidence>
<evidence type="ECO:0000256" key="5">
    <source>
        <dbReference type="SAM" id="Phobius"/>
    </source>
</evidence>
<keyword evidence="10" id="KW-1185">Reference proteome</keyword>
<dbReference type="InterPro" id="IPR004799">
    <property type="entry name" value="Periplasmic_diS_OxRdtase_DsbE"/>
</dbReference>
<evidence type="ECO:0000313" key="9">
    <source>
        <dbReference type="Proteomes" id="UP000032671"/>
    </source>
</evidence>
<dbReference type="CDD" id="cd03010">
    <property type="entry name" value="TlpA_like_DsbE"/>
    <property type="match status" value="1"/>
</dbReference>
<keyword evidence="5" id="KW-0812">Transmembrane</keyword>
<dbReference type="InterPro" id="IPR013766">
    <property type="entry name" value="Thioredoxin_domain"/>
</dbReference>
<dbReference type="NCBIfam" id="TIGR00385">
    <property type="entry name" value="dsbE"/>
    <property type="match status" value="1"/>
</dbReference>
<keyword evidence="3" id="KW-1015">Disulfide bond</keyword>
<accession>A0A0D6N2P6</accession>
<comment type="caution">
    <text evidence="7">The sequence shown here is derived from an EMBL/GenBank/DDBJ whole genome shotgun (WGS) entry which is preliminary data.</text>
</comment>
<feature type="transmembrane region" description="Helical" evidence="5">
    <location>
        <begin position="17"/>
        <end position="37"/>
    </location>
</feature>
<dbReference type="InterPro" id="IPR036249">
    <property type="entry name" value="Thioredoxin-like_sf"/>
</dbReference>